<dbReference type="Proteomes" id="UP000286746">
    <property type="component" value="Unassembled WGS sequence"/>
</dbReference>
<gene>
    <name evidence="2" type="ORF">GKJPGBOP_01295</name>
</gene>
<evidence type="ECO:0000313" key="3">
    <source>
        <dbReference type="Proteomes" id="UP000286746"/>
    </source>
</evidence>
<evidence type="ECO:0000313" key="2">
    <source>
        <dbReference type="EMBL" id="GCD41639.1"/>
    </source>
</evidence>
<dbReference type="RefSeq" id="WP_125052643.1">
    <property type="nucleotide sequence ID" value="NZ_BHZD01000001.1"/>
</dbReference>
<proteinExistence type="predicted"/>
<protein>
    <submittedName>
        <fullName evidence="2">Uncharacterized protein</fullName>
    </submittedName>
</protein>
<feature type="region of interest" description="Disordered" evidence="1">
    <location>
        <begin position="64"/>
        <end position="86"/>
    </location>
</feature>
<accession>A0A401VX50</accession>
<reference evidence="2 3" key="1">
    <citation type="submission" date="2018-11" db="EMBL/GenBank/DDBJ databases">
        <title>Whole genome sequence of Streptomyces paromomycinus NBRC 15454(T).</title>
        <authorList>
            <person name="Komaki H."/>
            <person name="Tamura T."/>
        </authorList>
    </citation>
    <scope>NUCLEOTIDE SEQUENCE [LARGE SCALE GENOMIC DNA]</scope>
    <source>
        <strain evidence="2 3">NBRC 15454</strain>
    </source>
</reference>
<name>A0A401VX50_STREY</name>
<evidence type="ECO:0000256" key="1">
    <source>
        <dbReference type="SAM" id="MobiDB-lite"/>
    </source>
</evidence>
<sequence length="86" mass="9061">MDAEEARQVDATLRLLGIPGIVAPEDPDNAAGVWRVYDSPVPSTRKDTTADILAAVVAQFREAGPEPLRRADGGPTRGSIIPPNGN</sequence>
<organism evidence="2 3">
    <name type="scientific">Streptomyces paromomycinus</name>
    <name type="common">Streptomyces rimosus subsp. paromomycinus</name>
    <dbReference type="NCBI Taxonomy" id="92743"/>
    <lineage>
        <taxon>Bacteria</taxon>
        <taxon>Bacillati</taxon>
        <taxon>Actinomycetota</taxon>
        <taxon>Actinomycetes</taxon>
        <taxon>Kitasatosporales</taxon>
        <taxon>Streptomycetaceae</taxon>
        <taxon>Streptomyces</taxon>
    </lineage>
</organism>
<comment type="caution">
    <text evidence="2">The sequence shown here is derived from an EMBL/GenBank/DDBJ whole genome shotgun (WGS) entry which is preliminary data.</text>
</comment>
<keyword evidence="3" id="KW-1185">Reference proteome</keyword>
<dbReference type="EMBL" id="BHZD01000001">
    <property type="protein sequence ID" value="GCD41639.1"/>
    <property type="molecule type" value="Genomic_DNA"/>
</dbReference>
<dbReference type="AlphaFoldDB" id="A0A401VX50"/>